<dbReference type="PANTHER" id="PTHR35617:SF3">
    <property type="entry name" value="CORE-BINDING (CB) DOMAIN-CONTAINING PROTEIN"/>
    <property type="match status" value="1"/>
</dbReference>
<evidence type="ECO:0000313" key="2">
    <source>
        <dbReference type="EMBL" id="CAG8783842.1"/>
    </source>
</evidence>
<feature type="non-terminal residue" evidence="2">
    <location>
        <position position="232"/>
    </location>
</feature>
<name>A0A9N9JI68_9GLOM</name>
<gene>
    <name evidence="2" type="ORF">AMORRO_LOCUS17547</name>
</gene>
<sequence>RTNNDNPNLSTMEICPMVSTTTGTSSRYTNNITQISNSIQQSNTVPQSKMEDLRSNCIRKSLTDQGFSKQAAELYMAAYDSRTAKKMSTAARKWFNWCAEQDIDPTKCALPRVADFLNLLQENYAYNTIASYRTAISDIHEWIEGKPVGAHPMITKIMRGLYNINPPKHNSSEVVDVFPSMEFLESLGKNNEMPIIQLAKKTAFLIALTTGSRPSDIVRINLLTQKEVTNGL</sequence>
<proteinExistence type="predicted"/>
<protein>
    <submittedName>
        <fullName evidence="2">13963_t:CDS:1</fullName>
    </submittedName>
</protein>
<dbReference type="PANTHER" id="PTHR35617">
    <property type="entry name" value="PHAGE_INTEGRASE DOMAIN-CONTAINING PROTEIN"/>
    <property type="match status" value="1"/>
</dbReference>
<reference evidence="2" key="1">
    <citation type="submission" date="2021-06" db="EMBL/GenBank/DDBJ databases">
        <authorList>
            <person name="Kallberg Y."/>
            <person name="Tangrot J."/>
            <person name="Rosling A."/>
        </authorList>
    </citation>
    <scope>NUCLEOTIDE SEQUENCE</scope>
    <source>
        <strain evidence="2">CL551</strain>
    </source>
</reference>
<dbReference type="GO" id="GO:0003677">
    <property type="term" value="F:DNA binding"/>
    <property type="evidence" value="ECO:0007669"/>
    <property type="project" value="UniProtKB-KW"/>
</dbReference>
<dbReference type="EMBL" id="CAJVPV010054951">
    <property type="protein sequence ID" value="CAG8783842.1"/>
    <property type="molecule type" value="Genomic_DNA"/>
</dbReference>
<dbReference type="OrthoDB" id="2448315at2759"/>
<evidence type="ECO:0000256" key="1">
    <source>
        <dbReference type="ARBA" id="ARBA00023125"/>
    </source>
</evidence>
<keyword evidence="1" id="KW-0238">DNA-binding</keyword>
<dbReference type="InterPro" id="IPR010998">
    <property type="entry name" value="Integrase_recombinase_N"/>
</dbReference>
<dbReference type="Proteomes" id="UP000789342">
    <property type="component" value="Unassembled WGS sequence"/>
</dbReference>
<dbReference type="SUPFAM" id="SSF47823">
    <property type="entry name" value="lambda integrase-like, N-terminal domain"/>
    <property type="match status" value="1"/>
</dbReference>
<accession>A0A9N9JI68</accession>
<comment type="caution">
    <text evidence="2">The sequence shown here is derived from an EMBL/GenBank/DDBJ whole genome shotgun (WGS) entry which is preliminary data.</text>
</comment>
<evidence type="ECO:0000313" key="3">
    <source>
        <dbReference type="Proteomes" id="UP000789342"/>
    </source>
</evidence>
<feature type="non-terminal residue" evidence="2">
    <location>
        <position position="1"/>
    </location>
</feature>
<keyword evidence="3" id="KW-1185">Reference proteome</keyword>
<dbReference type="AlphaFoldDB" id="A0A9N9JI68"/>
<organism evidence="2 3">
    <name type="scientific">Acaulospora morrowiae</name>
    <dbReference type="NCBI Taxonomy" id="94023"/>
    <lineage>
        <taxon>Eukaryota</taxon>
        <taxon>Fungi</taxon>
        <taxon>Fungi incertae sedis</taxon>
        <taxon>Mucoromycota</taxon>
        <taxon>Glomeromycotina</taxon>
        <taxon>Glomeromycetes</taxon>
        <taxon>Diversisporales</taxon>
        <taxon>Acaulosporaceae</taxon>
        <taxon>Acaulospora</taxon>
    </lineage>
</organism>
<dbReference type="Gene3D" id="1.10.150.130">
    <property type="match status" value="1"/>
</dbReference>